<protein>
    <submittedName>
        <fullName evidence="1">Uncharacterized protein</fullName>
    </submittedName>
</protein>
<keyword evidence="2" id="KW-1185">Reference proteome</keyword>
<evidence type="ECO:0000313" key="2">
    <source>
        <dbReference type="Proteomes" id="UP001152795"/>
    </source>
</evidence>
<reference evidence="1" key="1">
    <citation type="submission" date="2020-04" db="EMBL/GenBank/DDBJ databases">
        <authorList>
            <person name="Alioto T."/>
            <person name="Alioto T."/>
            <person name="Gomez Garrido J."/>
        </authorList>
    </citation>
    <scope>NUCLEOTIDE SEQUENCE</scope>
    <source>
        <strain evidence="1">A484AB</strain>
    </source>
</reference>
<dbReference type="Proteomes" id="UP001152795">
    <property type="component" value="Unassembled WGS sequence"/>
</dbReference>
<gene>
    <name evidence="1" type="ORF">PACLA_8A085104</name>
</gene>
<organism evidence="1 2">
    <name type="scientific">Paramuricea clavata</name>
    <name type="common">Red gorgonian</name>
    <name type="synonym">Violescent sea-whip</name>
    <dbReference type="NCBI Taxonomy" id="317549"/>
    <lineage>
        <taxon>Eukaryota</taxon>
        <taxon>Metazoa</taxon>
        <taxon>Cnidaria</taxon>
        <taxon>Anthozoa</taxon>
        <taxon>Octocorallia</taxon>
        <taxon>Malacalcyonacea</taxon>
        <taxon>Plexauridae</taxon>
        <taxon>Paramuricea</taxon>
    </lineage>
</organism>
<proteinExistence type="predicted"/>
<dbReference type="AlphaFoldDB" id="A0A6S7J952"/>
<feature type="non-terminal residue" evidence="1">
    <location>
        <position position="63"/>
    </location>
</feature>
<name>A0A6S7J952_PARCT</name>
<comment type="caution">
    <text evidence="1">The sequence shown here is derived from an EMBL/GenBank/DDBJ whole genome shotgun (WGS) entry which is preliminary data.</text>
</comment>
<evidence type="ECO:0000313" key="1">
    <source>
        <dbReference type="EMBL" id="CAB4025530.1"/>
    </source>
</evidence>
<sequence length="63" mass="7122">SFRLQSQRPLKKLMVDDQGCNMLKPGIGNIAYVKDIQTEKIVTTGYRCSIFGGFQHKLTGFGW</sequence>
<dbReference type="EMBL" id="CACRXK020013656">
    <property type="protein sequence ID" value="CAB4025530.1"/>
    <property type="molecule type" value="Genomic_DNA"/>
</dbReference>
<feature type="non-terminal residue" evidence="1">
    <location>
        <position position="1"/>
    </location>
</feature>
<accession>A0A6S7J952</accession>